<dbReference type="Pfam" id="PF01177">
    <property type="entry name" value="Asp_Glu_race"/>
    <property type="match status" value="1"/>
</dbReference>
<dbReference type="InterPro" id="IPR033134">
    <property type="entry name" value="Asp/Glu_racemase_AS_2"/>
</dbReference>
<dbReference type="PROSITE" id="PS00923">
    <property type="entry name" value="ASP_GLU_RACEMASE_1"/>
    <property type="match status" value="1"/>
</dbReference>
<feature type="active site" description="Proton donor/acceptor" evidence="7">
    <location>
        <position position="193"/>
    </location>
</feature>
<sequence length="271" mass="28005">MVAVAAGGAVSRPVLVFDSGVGGLSVVTALRQQVPGLPLAYVCDNAALPYGTKPDSWLLRRIVDVCVAAVAASDARVLVVACNTASTLALEALRERLAIPVVGTVPAIKPAAQLSRTGVIALLATTATVTRPYTDRLIEEFAGHCTVARVAADPLVAQAERWLAGEPLDARVLAECLAPLAAIARLDTVVLGCTHFPLLRESLAAVAPGPVHWIDSGDAIARRVVQVVGEVPLPTVSSGAFLSWATAPDNPGLARAFSGFGFQPPGKISEK</sequence>
<evidence type="ECO:0000256" key="4">
    <source>
        <dbReference type="ARBA" id="ARBA00022984"/>
    </source>
</evidence>
<dbReference type="NCBIfam" id="TIGR00067">
    <property type="entry name" value="glut_race"/>
    <property type="match status" value="1"/>
</dbReference>
<evidence type="ECO:0000313" key="9">
    <source>
        <dbReference type="Proteomes" id="UP001064106"/>
    </source>
</evidence>
<proteinExistence type="inferred from homology"/>
<keyword evidence="3 7" id="KW-0133">Cell shape</keyword>
<dbReference type="PANTHER" id="PTHR21198">
    <property type="entry name" value="GLUTAMATE RACEMASE"/>
    <property type="match status" value="1"/>
</dbReference>
<keyword evidence="9" id="KW-1185">Reference proteome</keyword>
<protein>
    <recommendedName>
        <fullName evidence="2 7">Glutamate racemase</fullName>
        <ecNumber evidence="2 7">5.1.1.3</ecNumber>
    </recommendedName>
</protein>
<evidence type="ECO:0000256" key="6">
    <source>
        <dbReference type="ARBA" id="ARBA00023316"/>
    </source>
</evidence>
<organism evidence="8 9">
    <name type="scientific">Alloalcanivorax balearicus MACL04</name>
    <dbReference type="NCBI Taxonomy" id="1177182"/>
    <lineage>
        <taxon>Bacteria</taxon>
        <taxon>Pseudomonadati</taxon>
        <taxon>Pseudomonadota</taxon>
        <taxon>Gammaproteobacteria</taxon>
        <taxon>Oceanospirillales</taxon>
        <taxon>Alcanivoracaceae</taxon>
        <taxon>Alloalcanivorax</taxon>
    </lineage>
</organism>
<comment type="caution">
    <text evidence="8">The sequence shown here is derived from an EMBL/GenBank/DDBJ whole genome shotgun (WGS) entry which is preliminary data.</text>
</comment>
<name>A0ABT2QUX0_9GAMM</name>
<feature type="binding site" evidence="7">
    <location>
        <begin position="83"/>
        <end position="84"/>
    </location>
    <ligand>
        <name>substrate</name>
    </ligand>
</feature>
<dbReference type="PROSITE" id="PS00924">
    <property type="entry name" value="ASP_GLU_RACEMASE_2"/>
    <property type="match status" value="1"/>
</dbReference>
<dbReference type="InterPro" id="IPR018187">
    <property type="entry name" value="Asp/Glu_racemase_AS_1"/>
</dbReference>
<gene>
    <name evidence="7" type="primary">murI</name>
    <name evidence="8" type="ORF">MA04_00624</name>
</gene>
<dbReference type="InterPro" id="IPR004391">
    <property type="entry name" value="Glu_race"/>
</dbReference>
<accession>A0ABT2QUX0</accession>
<evidence type="ECO:0000256" key="2">
    <source>
        <dbReference type="ARBA" id="ARBA00013090"/>
    </source>
</evidence>
<keyword evidence="5 7" id="KW-0413">Isomerase</keyword>
<evidence type="ECO:0000313" key="8">
    <source>
        <dbReference type="EMBL" id="MCU5781324.1"/>
    </source>
</evidence>
<dbReference type="Gene3D" id="3.40.50.1860">
    <property type="match status" value="2"/>
</dbReference>
<dbReference type="SUPFAM" id="SSF53681">
    <property type="entry name" value="Aspartate/glutamate racemase"/>
    <property type="match status" value="2"/>
</dbReference>
<feature type="binding site" evidence="7">
    <location>
        <begin position="194"/>
        <end position="195"/>
    </location>
    <ligand>
        <name>substrate</name>
    </ligand>
</feature>
<dbReference type="InterPro" id="IPR001920">
    <property type="entry name" value="Asp/Glu_race"/>
</dbReference>
<reference evidence="8" key="1">
    <citation type="submission" date="2012-09" db="EMBL/GenBank/DDBJ databases">
        <title>Genome Sequence of alkane-degrading Bacterium Alcanivorax balearicus MACL04.</title>
        <authorList>
            <person name="Lai Q."/>
            <person name="Shao Z."/>
        </authorList>
    </citation>
    <scope>NUCLEOTIDE SEQUENCE</scope>
    <source>
        <strain evidence="8">MACL04</strain>
    </source>
</reference>
<dbReference type="PANTHER" id="PTHR21198:SF2">
    <property type="entry name" value="GLUTAMATE RACEMASE"/>
    <property type="match status" value="1"/>
</dbReference>
<comment type="pathway">
    <text evidence="7">Cell wall biogenesis; peptidoglycan biosynthesis.</text>
</comment>
<feature type="active site" description="Proton donor/acceptor" evidence="7">
    <location>
        <position position="82"/>
    </location>
</feature>
<keyword evidence="6 7" id="KW-0961">Cell wall biogenesis/degradation</keyword>
<evidence type="ECO:0000256" key="5">
    <source>
        <dbReference type="ARBA" id="ARBA00023235"/>
    </source>
</evidence>
<dbReference type="EMBL" id="ARXS01000002">
    <property type="protein sequence ID" value="MCU5781324.1"/>
    <property type="molecule type" value="Genomic_DNA"/>
</dbReference>
<dbReference type="Proteomes" id="UP001064106">
    <property type="component" value="Unassembled WGS sequence"/>
</dbReference>
<evidence type="ECO:0000256" key="1">
    <source>
        <dbReference type="ARBA" id="ARBA00001602"/>
    </source>
</evidence>
<dbReference type="HAMAP" id="MF_00258">
    <property type="entry name" value="Glu_racemase"/>
    <property type="match status" value="1"/>
</dbReference>
<dbReference type="EC" id="5.1.1.3" evidence="2 7"/>
<dbReference type="InterPro" id="IPR015942">
    <property type="entry name" value="Asp/Glu/hydantoin_racemase"/>
</dbReference>
<feature type="binding site" evidence="7">
    <location>
        <begin position="50"/>
        <end position="51"/>
    </location>
    <ligand>
        <name>substrate</name>
    </ligand>
</feature>
<feature type="binding site" evidence="7">
    <location>
        <begin position="18"/>
        <end position="19"/>
    </location>
    <ligand>
        <name>substrate</name>
    </ligand>
</feature>
<evidence type="ECO:0000256" key="3">
    <source>
        <dbReference type="ARBA" id="ARBA00022960"/>
    </source>
</evidence>
<comment type="function">
    <text evidence="7">Provides the (R)-glutamate required for cell wall biosynthesis.</text>
</comment>
<comment type="catalytic activity">
    <reaction evidence="1 7">
        <text>L-glutamate = D-glutamate</text>
        <dbReference type="Rhea" id="RHEA:12813"/>
        <dbReference type="ChEBI" id="CHEBI:29985"/>
        <dbReference type="ChEBI" id="CHEBI:29986"/>
        <dbReference type="EC" id="5.1.1.3"/>
    </reaction>
</comment>
<comment type="similarity">
    <text evidence="7">Belongs to the aspartate/glutamate racemases family.</text>
</comment>
<evidence type="ECO:0000256" key="7">
    <source>
        <dbReference type="HAMAP-Rule" id="MF_00258"/>
    </source>
</evidence>
<keyword evidence="4 7" id="KW-0573">Peptidoglycan synthesis</keyword>